<feature type="transmembrane region" description="Helical" evidence="5">
    <location>
        <begin position="84"/>
        <end position="107"/>
    </location>
</feature>
<evidence type="ECO:0000256" key="1">
    <source>
        <dbReference type="ARBA" id="ARBA00004141"/>
    </source>
</evidence>
<dbReference type="GO" id="GO:0004930">
    <property type="term" value="F:G protein-coupled receptor activity"/>
    <property type="evidence" value="ECO:0007669"/>
    <property type="project" value="InterPro"/>
</dbReference>
<dbReference type="EMBL" id="JAJTJA010000005">
    <property type="protein sequence ID" value="KAH8698397.1"/>
    <property type="molecule type" value="Genomic_DNA"/>
</dbReference>
<accession>A0AAD4PWQ7</accession>
<dbReference type="Proteomes" id="UP001201262">
    <property type="component" value="Unassembled WGS sequence"/>
</dbReference>
<dbReference type="GO" id="GO:0007166">
    <property type="term" value="P:cell surface receptor signaling pathway"/>
    <property type="evidence" value="ECO:0007669"/>
    <property type="project" value="InterPro"/>
</dbReference>
<feature type="transmembrane region" description="Helical" evidence="5">
    <location>
        <begin position="266"/>
        <end position="286"/>
    </location>
</feature>
<keyword evidence="3 5" id="KW-1133">Transmembrane helix</keyword>
<dbReference type="AlphaFoldDB" id="A0AAD4PWQ7"/>
<keyword evidence="8" id="KW-1185">Reference proteome</keyword>
<feature type="transmembrane region" description="Helical" evidence="5">
    <location>
        <begin position="175"/>
        <end position="194"/>
    </location>
</feature>
<feature type="transmembrane region" description="Helical" evidence="5">
    <location>
        <begin position="48"/>
        <end position="69"/>
    </location>
</feature>
<dbReference type="InterPro" id="IPR000832">
    <property type="entry name" value="GPCR_2_secretin-like"/>
</dbReference>
<organism evidence="7 8">
    <name type="scientific">Talaromyces proteolyticus</name>
    <dbReference type="NCBI Taxonomy" id="1131652"/>
    <lineage>
        <taxon>Eukaryota</taxon>
        <taxon>Fungi</taxon>
        <taxon>Dikarya</taxon>
        <taxon>Ascomycota</taxon>
        <taxon>Pezizomycotina</taxon>
        <taxon>Eurotiomycetes</taxon>
        <taxon>Eurotiomycetidae</taxon>
        <taxon>Eurotiales</taxon>
        <taxon>Trichocomaceae</taxon>
        <taxon>Talaromyces</taxon>
        <taxon>Talaromyces sect. Bacilispori</taxon>
    </lineage>
</organism>
<feature type="domain" description="G-protein coupled receptors family 2 profile 2" evidence="6">
    <location>
        <begin position="11"/>
        <end position="329"/>
    </location>
</feature>
<evidence type="ECO:0000256" key="4">
    <source>
        <dbReference type="ARBA" id="ARBA00023136"/>
    </source>
</evidence>
<gene>
    <name evidence="7" type="ORF">BGW36DRAFT_376004</name>
</gene>
<dbReference type="GO" id="GO:0005886">
    <property type="term" value="C:plasma membrane"/>
    <property type="evidence" value="ECO:0007669"/>
    <property type="project" value="TreeGrafter"/>
</dbReference>
<dbReference type="GeneID" id="70246119"/>
<dbReference type="PANTHER" id="PTHR23112:SF0">
    <property type="entry name" value="TRANSMEMBRANE PROTEIN 116"/>
    <property type="match status" value="1"/>
</dbReference>
<dbReference type="SUPFAM" id="SSF81321">
    <property type="entry name" value="Family A G protein-coupled receptor-like"/>
    <property type="match status" value="1"/>
</dbReference>
<reference evidence="7" key="1">
    <citation type="submission" date="2021-12" db="EMBL/GenBank/DDBJ databases">
        <title>Convergent genome expansion in fungi linked to evolution of root-endophyte symbiosis.</title>
        <authorList>
            <consortium name="DOE Joint Genome Institute"/>
            <person name="Ke Y.-H."/>
            <person name="Bonito G."/>
            <person name="Liao H.-L."/>
            <person name="Looney B."/>
            <person name="Rojas-Flechas A."/>
            <person name="Nash J."/>
            <person name="Hameed K."/>
            <person name="Schadt C."/>
            <person name="Martin F."/>
            <person name="Crous P.W."/>
            <person name="Miettinen O."/>
            <person name="Magnuson J.K."/>
            <person name="Labbe J."/>
            <person name="Jacobson D."/>
            <person name="Doktycz M.J."/>
            <person name="Veneault-Fourrey C."/>
            <person name="Kuo A."/>
            <person name="Mondo S."/>
            <person name="Calhoun S."/>
            <person name="Riley R."/>
            <person name="Ohm R."/>
            <person name="LaButti K."/>
            <person name="Andreopoulos B."/>
            <person name="Pangilinan J."/>
            <person name="Nolan M."/>
            <person name="Tritt A."/>
            <person name="Clum A."/>
            <person name="Lipzen A."/>
            <person name="Daum C."/>
            <person name="Barry K."/>
            <person name="Grigoriev I.V."/>
            <person name="Vilgalys R."/>
        </authorList>
    </citation>
    <scope>NUCLEOTIDE SEQUENCE</scope>
    <source>
        <strain evidence="7">PMI_201</strain>
    </source>
</reference>
<dbReference type="InterPro" id="IPR017981">
    <property type="entry name" value="GPCR_2-like_7TM"/>
</dbReference>
<name>A0AAD4PWQ7_9EURO</name>
<comment type="caution">
    <text evidence="7">The sequence shown here is derived from an EMBL/GenBank/DDBJ whole genome shotgun (WGS) entry which is preliminary data.</text>
</comment>
<sequence length="357" mass="40820">MALTEDQLFAISVTERVCSAISLTSACAAMSTYLICKKCRKPIINRLIFYALLGNIVLDVATLIARSAIPQGTQSSLCQIQAFLIQWFFPADAIWALCIAWNVYLIVLRGYDYDQLRQLEWIYVPICYLLPFIPAFTFLFIETAERGKVYGPAVIECWISTTWDILRIAALYGPVWFFIVLIFVIYIRVGLLIYSRFKQLLQVSSNHSGIEGPHQIESFSTTDRYEMTVAVSLQCEESRLQRQETAVGSFTLTTTRDSMHSNLDTAAYAYLRYAFLFFIALLVTWVPSSANRLSTLINPDYVSFGLQYTASFVIPLQGFWNSLIFFNISRRECKALFIHTRDDIALKVKRLFDNSVE</sequence>
<evidence type="ECO:0000256" key="3">
    <source>
        <dbReference type="ARBA" id="ARBA00022989"/>
    </source>
</evidence>
<evidence type="ECO:0000256" key="2">
    <source>
        <dbReference type="ARBA" id="ARBA00022692"/>
    </source>
</evidence>
<evidence type="ECO:0000313" key="7">
    <source>
        <dbReference type="EMBL" id="KAH8698397.1"/>
    </source>
</evidence>
<feature type="transmembrane region" description="Helical" evidence="5">
    <location>
        <begin position="119"/>
        <end position="141"/>
    </location>
</feature>
<dbReference type="PANTHER" id="PTHR23112">
    <property type="entry name" value="G PROTEIN-COUPLED RECEPTOR 157-RELATED"/>
    <property type="match status" value="1"/>
</dbReference>
<dbReference type="Gene3D" id="1.20.1070.10">
    <property type="entry name" value="Rhodopsin 7-helix transmembrane proteins"/>
    <property type="match status" value="1"/>
</dbReference>
<keyword evidence="2 5" id="KW-0812">Transmembrane</keyword>
<evidence type="ECO:0000256" key="5">
    <source>
        <dbReference type="SAM" id="Phobius"/>
    </source>
</evidence>
<comment type="subcellular location">
    <subcellularLocation>
        <location evidence="1">Membrane</location>
        <topology evidence="1">Multi-pass membrane protein</topology>
    </subcellularLocation>
</comment>
<evidence type="ECO:0000313" key="8">
    <source>
        <dbReference type="Proteomes" id="UP001201262"/>
    </source>
</evidence>
<dbReference type="PROSITE" id="PS50261">
    <property type="entry name" value="G_PROTEIN_RECEP_F2_4"/>
    <property type="match status" value="1"/>
</dbReference>
<dbReference type="Pfam" id="PF00002">
    <property type="entry name" value="7tm_2"/>
    <property type="match status" value="1"/>
</dbReference>
<keyword evidence="4 5" id="KW-0472">Membrane</keyword>
<feature type="transmembrane region" description="Helical" evidence="5">
    <location>
        <begin position="306"/>
        <end position="326"/>
    </location>
</feature>
<dbReference type="GO" id="GO:0007189">
    <property type="term" value="P:adenylate cyclase-activating G protein-coupled receptor signaling pathway"/>
    <property type="evidence" value="ECO:0007669"/>
    <property type="project" value="TreeGrafter"/>
</dbReference>
<evidence type="ECO:0000259" key="6">
    <source>
        <dbReference type="PROSITE" id="PS50261"/>
    </source>
</evidence>
<dbReference type="RefSeq" id="XP_046072861.1">
    <property type="nucleotide sequence ID" value="XM_046215832.1"/>
</dbReference>
<protein>
    <recommendedName>
        <fullName evidence="6">G-protein coupled receptors family 2 profile 2 domain-containing protein</fullName>
    </recommendedName>
</protein>
<proteinExistence type="predicted"/>